<feature type="compositionally biased region" description="Basic and acidic residues" evidence="1">
    <location>
        <begin position="96"/>
        <end position="110"/>
    </location>
</feature>
<protein>
    <submittedName>
        <fullName evidence="2">Uncharacterized protein</fullName>
    </submittedName>
</protein>
<proteinExistence type="predicted"/>
<organism evidence="2 3">
    <name type="scientific">Sarocladium strictum</name>
    <name type="common">Black bundle disease fungus</name>
    <name type="synonym">Acremonium strictum</name>
    <dbReference type="NCBI Taxonomy" id="5046"/>
    <lineage>
        <taxon>Eukaryota</taxon>
        <taxon>Fungi</taxon>
        <taxon>Dikarya</taxon>
        <taxon>Ascomycota</taxon>
        <taxon>Pezizomycotina</taxon>
        <taxon>Sordariomycetes</taxon>
        <taxon>Hypocreomycetidae</taxon>
        <taxon>Hypocreales</taxon>
        <taxon>Sarocladiaceae</taxon>
        <taxon>Sarocladium</taxon>
    </lineage>
</organism>
<evidence type="ECO:0000313" key="2">
    <source>
        <dbReference type="EMBL" id="KAK0388569.1"/>
    </source>
</evidence>
<reference evidence="2" key="1">
    <citation type="submission" date="2022-10" db="EMBL/GenBank/DDBJ databases">
        <title>Determination and structural analysis of whole genome sequence of Sarocladium strictum F4-1.</title>
        <authorList>
            <person name="Hu L."/>
            <person name="Jiang Y."/>
        </authorList>
    </citation>
    <scope>NUCLEOTIDE SEQUENCE</scope>
    <source>
        <strain evidence="2">F4-1</strain>
    </source>
</reference>
<evidence type="ECO:0000313" key="3">
    <source>
        <dbReference type="Proteomes" id="UP001175261"/>
    </source>
</evidence>
<sequence length="110" mass="11706">MDHQKRTTPSQNIGSSAVPRGNTQGGSGRTAATAIFRHGEGTMPTHGQSPGPHYTPGNPPAPLSFMMQRWLQQDTSEEPFHGLGRACPQNNQQGKDTPDGASKKDDIAGQ</sequence>
<dbReference type="AlphaFoldDB" id="A0AA39GLA8"/>
<gene>
    <name evidence="2" type="ORF">NLU13_4812</name>
</gene>
<dbReference type="Proteomes" id="UP001175261">
    <property type="component" value="Unassembled WGS sequence"/>
</dbReference>
<evidence type="ECO:0000256" key="1">
    <source>
        <dbReference type="SAM" id="MobiDB-lite"/>
    </source>
</evidence>
<accession>A0AA39GLA8</accession>
<feature type="region of interest" description="Disordered" evidence="1">
    <location>
        <begin position="1"/>
        <end position="110"/>
    </location>
</feature>
<comment type="caution">
    <text evidence="2">The sequence shown here is derived from an EMBL/GenBank/DDBJ whole genome shotgun (WGS) entry which is preliminary data.</text>
</comment>
<name>A0AA39GLA8_SARSR</name>
<dbReference type="EMBL" id="JAPDFR010000003">
    <property type="protein sequence ID" value="KAK0388569.1"/>
    <property type="molecule type" value="Genomic_DNA"/>
</dbReference>
<keyword evidence="3" id="KW-1185">Reference proteome</keyword>